<protein>
    <submittedName>
        <fullName evidence="1">Uncharacterized protein</fullName>
    </submittedName>
</protein>
<gene>
    <name evidence="1" type="ORF">KALB_8498</name>
</gene>
<accession>W5WUM3</accession>
<dbReference type="InterPro" id="IPR036397">
    <property type="entry name" value="RNaseH_sf"/>
</dbReference>
<evidence type="ECO:0000313" key="2">
    <source>
        <dbReference type="Proteomes" id="UP000019225"/>
    </source>
</evidence>
<dbReference type="EMBL" id="CP007155">
    <property type="protein sequence ID" value="AHI01855.1"/>
    <property type="molecule type" value="Genomic_DNA"/>
</dbReference>
<sequence length="180" mass="19755">MPGVRYFLDTEFTDLPWAPRSELLWVALVDETGQREFSAVNKDCSLDQASAFVCEHVLPKLANAPLRLSRARLAQAVIEFVGPAPKFWAWFPSVANIAAMAGSAGAARLHERFADWDYQLLRGLLGAVPADWPPACRDLHALADATGIDLPPNTEPHNPLADARWGRTVWLSAQGLLSRA</sequence>
<dbReference type="HOGENOM" id="CLU_1494387_0_0_11"/>
<dbReference type="STRING" id="1449976.KALB_8498"/>
<reference evidence="1 2" key="1">
    <citation type="journal article" date="2014" name="BMC Genomics">
        <title>Complete genome sequence of producer of the glycopeptide antibiotic Aculeximycin Kutzneria albida DSM 43870T, a representative of minor genus of Pseudonocardiaceae.</title>
        <authorList>
            <person name="Rebets Y."/>
            <person name="Tokovenko B."/>
            <person name="Lushchyk I."/>
            <person name="Ruckert C."/>
            <person name="Zaburannyi N."/>
            <person name="Bechthold A."/>
            <person name="Kalinowski J."/>
            <person name="Luzhetskyy A."/>
        </authorList>
    </citation>
    <scope>NUCLEOTIDE SEQUENCE [LARGE SCALE GENOMIC DNA]</scope>
    <source>
        <strain evidence="1">DSM 43870</strain>
    </source>
</reference>
<proteinExistence type="predicted"/>
<dbReference type="Proteomes" id="UP000019225">
    <property type="component" value="Chromosome"/>
</dbReference>
<organism evidence="1 2">
    <name type="scientific">Kutzneria albida DSM 43870</name>
    <dbReference type="NCBI Taxonomy" id="1449976"/>
    <lineage>
        <taxon>Bacteria</taxon>
        <taxon>Bacillati</taxon>
        <taxon>Actinomycetota</taxon>
        <taxon>Actinomycetes</taxon>
        <taxon>Pseudonocardiales</taxon>
        <taxon>Pseudonocardiaceae</taxon>
        <taxon>Kutzneria</taxon>
    </lineage>
</organism>
<name>W5WUM3_9PSEU</name>
<dbReference type="Gene3D" id="3.30.420.10">
    <property type="entry name" value="Ribonuclease H-like superfamily/Ribonuclease H"/>
    <property type="match status" value="1"/>
</dbReference>
<dbReference type="GO" id="GO:0003676">
    <property type="term" value="F:nucleic acid binding"/>
    <property type="evidence" value="ECO:0007669"/>
    <property type="project" value="InterPro"/>
</dbReference>
<dbReference type="AlphaFoldDB" id="W5WUM3"/>
<dbReference type="KEGG" id="kal:KALB_8498"/>
<evidence type="ECO:0000313" key="1">
    <source>
        <dbReference type="EMBL" id="AHI01855.1"/>
    </source>
</evidence>
<keyword evidence="2" id="KW-1185">Reference proteome</keyword>